<feature type="region of interest" description="Disordered" evidence="1">
    <location>
        <begin position="294"/>
        <end position="348"/>
    </location>
</feature>
<feature type="region of interest" description="Disordered" evidence="1">
    <location>
        <begin position="1"/>
        <end position="42"/>
    </location>
</feature>
<feature type="compositionally biased region" description="Polar residues" evidence="1">
    <location>
        <begin position="305"/>
        <end position="315"/>
    </location>
</feature>
<keyword evidence="3" id="KW-1185">Reference proteome</keyword>
<dbReference type="Proteomes" id="UP001446871">
    <property type="component" value="Unassembled WGS sequence"/>
</dbReference>
<feature type="compositionally biased region" description="Gly residues" evidence="1">
    <location>
        <begin position="234"/>
        <end position="243"/>
    </location>
</feature>
<organism evidence="2 3">
    <name type="scientific">Apiospora saccharicola</name>
    <dbReference type="NCBI Taxonomy" id="335842"/>
    <lineage>
        <taxon>Eukaryota</taxon>
        <taxon>Fungi</taxon>
        <taxon>Dikarya</taxon>
        <taxon>Ascomycota</taxon>
        <taxon>Pezizomycotina</taxon>
        <taxon>Sordariomycetes</taxon>
        <taxon>Xylariomycetidae</taxon>
        <taxon>Amphisphaeriales</taxon>
        <taxon>Apiosporaceae</taxon>
        <taxon>Apiospora</taxon>
    </lineage>
</organism>
<evidence type="ECO:0000313" key="3">
    <source>
        <dbReference type="Proteomes" id="UP001446871"/>
    </source>
</evidence>
<protein>
    <submittedName>
        <fullName evidence="2">RNA polymerase II transcription factor B subunit 1</fullName>
    </submittedName>
</protein>
<name>A0ABR1W4N2_9PEZI</name>
<feature type="compositionally biased region" description="Basic residues" evidence="1">
    <location>
        <begin position="90"/>
        <end position="103"/>
    </location>
</feature>
<evidence type="ECO:0000256" key="1">
    <source>
        <dbReference type="SAM" id="MobiDB-lite"/>
    </source>
</evidence>
<accession>A0ABR1W4N2</accession>
<gene>
    <name evidence="2" type="ORF">PG996_004572</name>
</gene>
<feature type="region of interest" description="Disordered" evidence="1">
    <location>
        <begin position="226"/>
        <end position="247"/>
    </location>
</feature>
<evidence type="ECO:0000313" key="2">
    <source>
        <dbReference type="EMBL" id="KAK8078402.1"/>
    </source>
</evidence>
<comment type="caution">
    <text evidence="2">The sequence shown here is derived from an EMBL/GenBank/DDBJ whole genome shotgun (WGS) entry which is preliminary data.</text>
</comment>
<reference evidence="2 3" key="1">
    <citation type="submission" date="2023-01" db="EMBL/GenBank/DDBJ databases">
        <title>Analysis of 21 Apiospora genomes using comparative genomics revels a genus with tremendous synthesis potential of carbohydrate active enzymes and secondary metabolites.</title>
        <authorList>
            <person name="Sorensen T."/>
        </authorList>
    </citation>
    <scope>NUCLEOTIDE SEQUENCE [LARGE SCALE GENOMIC DNA]</scope>
    <source>
        <strain evidence="2 3">CBS 83171</strain>
    </source>
</reference>
<feature type="region of interest" description="Disordered" evidence="1">
    <location>
        <begin position="90"/>
        <end position="116"/>
    </location>
</feature>
<dbReference type="EMBL" id="JAQQWM010000002">
    <property type="protein sequence ID" value="KAK8078402.1"/>
    <property type="molecule type" value="Genomic_DNA"/>
</dbReference>
<proteinExistence type="predicted"/>
<sequence>MATAPPRLHPRKIDSDENGSSEASSWMPDAMPASSSSICAEETSPLSRLELTPFLYGHGTELTPITEQRSIATLRNGIVSTPDLEAATRRKASGLHNTHHHKKSTLENVQESPVSPGRLLRRQQSFSLDSGKTHILQTRQKYQEALHRKETTITSDSSSSSSSSAAGAVVGGHSAIDTACILAEIKSYPHHPPFSPLTQVVTPPEYYEWALSHPIAARNPNHLLQRRGPSGLRPGRGGNGNGGDLSQHPFVLGTACIAPPPITATPPDTTPATAGGFRRRLERWISIASANLEEEVARSRGNDAEPNNSTNTRPRSQSANAHPPPPPLSSSAVMCPRCGQPATEPWKL</sequence>